<dbReference type="PANTHER" id="PTHR40396:SF1">
    <property type="entry name" value="ATPASE AAA-TYPE CORE DOMAIN-CONTAINING PROTEIN"/>
    <property type="match status" value="1"/>
</dbReference>
<dbReference type="InterPro" id="IPR027417">
    <property type="entry name" value="P-loop_NTPase"/>
</dbReference>
<accession>U2GSR7</accession>
<dbReference type="SUPFAM" id="SSF52540">
    <property type="entry name" value="P-loop containing nucleoside triphosphate hydrolases"/>
    <property type="match status" value="1"/>
</dbReference>
<organism evidence="2 3">
    <name type="scientific">Campylobacter concisus UNSW2</name>
    <dbReference type="NCBI Taxonomy" id="1242965"/>
    <lineage>
        <taxon>Bacteria</taxon>
        <taxon>Pseudomonadati</taxon>
        <taxon>Campylobacterota</taxon>
        <taxon>Epsilonproteobacteria</taxon>
        <taxon>Campylobacterales</taxon>
        <taxon>Campylobacteraceae</taxon>
        <taxon>Campylobacter</taxon>
    </lineage>
</organism>
<dbReference type="PATRIC" id="fig|1242965.3.peg.1803"/>
<evidence type="ECO:0000313" key="2">
    <source>
        <dbReference type="EMBL" id="ERJ31079.1"/>
    </source>
</evidence>
<dbReference type="PANTHER" id="PTHR40396">
    <property type="entry name" value="ATPASE-LIKE PROTEIN"/>
    <property type="match status" value="1"/>
</dbReference>
<protein>
    <submittedName>
        <fullName evidence="2">Transporter</fullName>
    </submittedName>
</protein>
<dbReference type="Gene3D" id="3.40.50.300">
    <property type="entry name" value="P-loop containing nucleotide triphosphate hydrolases"/>
    <property type="match status" value="1"/>
</dbReference>
<gene>
    <name evidence="2" type="ORF">UNSW2_1041</name>
</gene>
<dbReference type="GO" id="GO:0005524">
    <property type="term" value="F:ATP binding"/>
    <property type="evidence" value="ECO:0007669"/>
    <property type="project" value="InterPro"/>
</dbReference>
<feature type="domain" description="ATPase AAA-type core" evidence="1">
    <location>
        <begin position="50"/>
        <end position="326"/>
    </location>
</feature>
<name>U2GSR7_9BACT</name>
<dbReference type="Proteomes" id="UP000016625">
    <property type="component" value="Unassembled WGS sequence"/>
</dbReference>
<dbReference type="GO" id="GO:0016887">
    <property type="term" value="F:ATP hydrolysis activity"/>
    <property type="evidence" value="ECO:0007669"/>
    <property type="project" value="InterPro"/>
</dbReference>
<dbReference type="AlphaFoldDB" id="U2GSR7"/>
<sequence>MLISFGVSGYRSINEKIEINFDVYKNQRIKGTKYEPNYFLDRKIKLAKSIVLFGDNAAGKSNILEAINSLHDIISMGIRLEKEAQNINNKSDKTSYEAEFLIENDTYEYDLTLNKNGVVSEKLIKNDTIIYDFKDNKLIFEKYPEIEKILSVQSKETILKKIEDNKIPEIDTFQQDHTTRVAEDHIYRLISGILEVGFLTSQSAPFPNFAKDLIENHREASLKILKILDKSIDDYFFSTADENRHFMFFERGGKKFPIEQESSGIKKIISILPSLLSERKNDRVFVIDELDSSISTKALMRILNGIINSPDNNRAQFILSSHNPMIFDTSLLNPSQIYIVSKENCDTKVKCLDQFEPRSDTRKAYLNYLRGDYE</sequence>
<evidence type="ECO:0000259" key="1">
    <source>
        <dbReference type="Pfam" id="PF13304"/>
    </source>
</evidence>
<evidence type="ECO:0000313" key="3">
    <source>
        <dbReference type="Proteomes" id="UP000016625"/>
    </source>
</evidence>
<comment type="caution">
    <text evidence="2">The sequence shown here is derived from an EMBL/GenBank/DDBJ whole genome shotgun (WGS) entry which is preliminary data.</text>
</comment>
<reference evidence="2 3" key="1">
    <citation type="journal article" date="2013" name="BMC Genomics">
        <title>Comparative genomics of Campylobacter concisus isolates reveals genetic diversity and provides insights into disease association.</title>
        <authorList>
            <person name="Deshpande N.P."/>
            <person name="Kaakoush N.O."/>
            <person name="Wilkins M.R."/>
            <person name="Mitchell H.M."/>
        </authorList>
    </citation>
    <scope>NUCLEOTIDE SEQUENCE [LARGE SCALE GENOMIC DNA]</scope>
    <source>
        <strain evidence="2 3">UNSW2</strain>
    </source>
</reference>
<dbReference type="EMBL" id="ANNJ01000020">
    <property type="protein sequence ID" value="ERJ31079.1"/>
    <property type="molecule type" value="Genomic_DNA"/>
</dbReference>
<dbReference type="RefSeq" id="WP_021093405.1">
    <property type="nucleotide sequence ID" value="NZ_ANNJ01000020.1"/>
</dbReference>
<proteinExistence type="predicted"/>
<dbReference type="InterPro" id="IPR003959">
    <property type="entry name" value="ATPase_AAA_core"/>
</dbReference>
<dbReference type="Pfam" id="PF13304">
    <property type="entry name" value="AAA_21"/>
    <property type="match status" value="1"/>
</dbReference>